<dbReference type="Pfam" id="PF00062">
    <property type="entry name" value="Lys"/>
    <property type="match status" value="1"/>
</dbReference>
<proteinExistence type="inferred from homology"/>
<dbReference type="SMART" id="SM00263">
    <property type="entry name" value="LYZ1"/>
    <property type="match status" value="1"/>
</dbReference>
<feature type="signal peptide" evidence="7">
    <location>
        <begin position="1"/>
        <end position="21"/>
    </location>
</feature>
<dbReference type="PANTHER" id="PTHR11407">
    <property type="entry name" value="LYSOZYME C"/>
    <property type="match status" value="1"/>
</dbReference>
<comment type="catalytic activity">
    <reaction evidence="1">
        <text>Hydrolysis of (1-&gt;4)-beta-linkages between N-acetylmuramic acid and N-acetyl-D-glucosamine residues in a peptidoglycan and between N-acetyl-D-glucosamine residues in chitodextrins.</text>
        <dbReference type="EC" id="3.2.1.17"/>
    </reaction>
</comment>
<evidence type="ECO:0000256" key="7">
    <source>
        <dbReference type="SAM" id="SignalP"/>
    </source>
</evidence>
<dbReference type="InterPro" id="IPR023346">
    <property type="entry name" value="Lysozyme-like_dom_sf"/>
</dbReference>
<accession>A0A9P0AZJ8</accession>
<keyword evidence="3" id="KW-0081">Bacteriolytic enzyme</keyword>
<keyword evidence="4" id="KW-1015">Disulfide bond</keyword>
<dbReference type="PANTHER" id="PTHR11407:SF63">
    <property type="entry name" value="LYSOZYME C"/>
    <property type="match status" value="1"/>
</dbReference>
<dbReference type="SUPFAM" id="SSF53955">
    <property type="entry name" value="Lysozyme-like"/>
    <property type="match status" value="1"/>
</dbReference>
<dbReference type="EC" id="3.2.1.17" evidence="2"/>
<dbReference type="Gene3D" id="1.10.530.10">
    <property type="match status" value="1"/>
</dbReference>
<protein>
    <recommendedName>
        <fullName evidence="2">lysozyme</fullName>
        <ecNumber evidence="2">3.2.1.17</ecNumber>
    </recommendedName>
</protein>
<dbReference type="CDD" id="cd16899">
    <property type="entry name" value="LYZ_C_invert"/>
    <property type="match status" value="1"/>
</dbReference>
<reference evidence="9" key="1">
    <citation type="submission" date="2021-12" db="EMBL/GenBank/DDBJ databases">
        <authorList>
            <person name="King R."/>
        </authorList>
    </citation>
    <scope>NUCLEOTIDE SEQUENCE</scope>
</reference>
<evidence type="ECO:0000256" key="3">
    <source>
        <dbReference type="ARBA" id="ARBA00022638"/>
    </source>
</evidence>
<dbReference type="PROSITE" id="PS00128">
    <property type="entry name" value="GLYCOSYL_HYDROL_F22_1"/>
    <property type="match status" value="1"/>
</dbReference>
<organism evidence="9 10">
    <name type="scientific">Brassicogethes aeneus</name>
    <name type="common">Rape pollen beetle</name>
    <name type="synonym">Meligethes aeneus</name>
    <dbReference type="NCBI Taxonomy" id="1431903"/>
    <lineage>
        <taxon>Eukaryota</taxon>
        <taxon>Metazoa</taxon>
        <taxon>Ecdysozoa</taxon>
        <taxon>Arthropoda</taxon>
        <taxon>Hexapoda</taxon>
        <taxon>Insecta</taxon>
        <taxon>Pterygota</taxon>
        <taxon>Neoptera</taxon>
        <taxon>Endopterygota</taxon>
        <taxon>Coleoptera</taxon>
        <taxon>Polyphaga</taxon>
        <taxon>Cucujiformia</taxon>
        <taxon>Nitidulidae</taxon>
        <taxon>Meligethinae</taxon>
        <taxon>Brassicogethes</taxon>
    </lineage>
</organism>
<evidence type="ECO:0000256" key="2">
    <source>
        <dbReference type="ARBA" id="ARBA00012732"/>
    </source>
</evidence>
<name>A0A9P0AZJ8_BRAAE</name>
<dbReference type="EMBL" id="OV121133">
    <property type="protein sequence ID" value="CAH0550793.1"/>
    <property type="molecule type" value="Genomic_DNA"/>
</dbReference>
<gene>
    <name evidence="9" type="ORF">MELIAE_LOCUS3534</name>
</gene>
<dbReference type="PROSITE" id="PS51348">
    <property type="entry name" value="GLYCOSYL_HYDROL_F22_2"/>
    <property type="match status" value="1"/>
</dbReference>
<keyword evidence="7" id="KW-0732">Signal</keyword>
<evidence type="ECO:0000313" key="9">
    <source>
        <dbReference type="EMBL" id="CAH0550793.1"/>
    </source>
</evidence>
<evidence type="ECO:0000256" key="4">
    <source>
        <dbReference type="ARBA" id="ARBA00023157"/>
    </source>
</evidence>
<keyword evidence="5" id="KW-0326">Glycosidase</keyword>
<evidence type="ECO:0000259" key="8">
    <source>
        <dbReference type="PROSITE" id="PS00128"/>
    </source>
</evidence>
<evidence type="ECO:0000313" key="10">
    <source>
        <dbReference type="Proteomes" id="UP001154078"/>
    </source>
</evidence>
<dbReference type="GO" id="GO:0042742">
    <property type="term" value="P:defense response to bacterium"/>
    <property type="evidence" value="ECO:0007669"/>
    <property type="project" value="UniProtKB-KW"/>
</dbReference>
<dbReference type="AlphaFoldDB" id="A0A9P0AZJ8"/>
<evidence type="ECO:0000256" key="5">
    <source>
        <dbReference type="ARBA" id="ARBA00023295"/>
    </source>
</evidence>
<keyword evidence="10" id="KW-1185">Reference proteome</keyword>
<feature type="domain" description="Glycosyl hydrolases family 22 (GH22)" evidence="8">
    <location>
        <begin position="91"/>
        <end position="109"/>
    </location>
</feature>
<evidence type="ECO:0000256" key="1">
    <source>
        <dbReference type="ARBA" id="ARBA00000632"/>
    </source>
</evidence>
<sequence>MAKVIYGIFFLLFLLFKNTESRNYTRCGLAKELTSLGFHRTFIGNWVCLVESSSGKKTDKLSRKSDGSIELGLFQINSKVWCTFKKKGGKCNMKCEDLLNEDITDDSKCVQKVHQEKGFRGWPGWKRSCYMRYLPLLIARVCF</sequence>
<dbReference type="GO" id="GO:0003796">
    <property type="term" value="F:lysozyme activity"/>
    <property type="evidence" value="ECO:0007669"/>
    <property type="project" value="UniProtKB-EC"/>
</dbReference>
<dbReference type="GO" id="GO:0031640">
    <property type="term" value="P:killing of cells of another organism"/>
    <property type="evidence" value="ECO:0007669"/>
    <property type="project" value="UniProtKB-KW"/>
</dbReference>
<dbReference type="Proteomes" id="UP001154078">
    <property type="component" value="Chromosome 2"/>
</dbReference>
<evidence type="ECO:0000256" key="6">
    <source>
        <dbReference type="RuleBase" id="RU004440"/>
    </source>
</evidence>
<dbReference type="InterPro" id="IPR001916">
    <property type="entry name" value="Glyco_hydro_22"/>
</dbReference>
<comment type="similarity">
    <text evidence="6">Belongs to the glycosyl hydrolase 22 family.</text>
</comment>
<feature type="chain" id="PRO_5040312509" description="lysozyme" evidence="7">
    <location>
        <begin position="22"/>
        <end position="143"/>
    </location>
</feature>
<keyword evidence="5" id="KW-0378">Hydrolase</keyword>
<keyword evidence="3" id="KW-0929">Antimicrobial</keyword>
<dbReference type="InterPro" id="IPR019799">
    <property type="entry name" value="Glyco_hydro_22_CS"/>
</dbReference>
<dbReference type="OrthoDB" id="6692707at2759"/>
<dbReference type="PRINTS" id="PR00135">
    <property type="entry name" value="LYZLACT"/>
</dbReference>